<dbReference type="PANTHER" id="PTHR38340">
    <property type="entry name" value="S-LAYER PROTEIN"/>
    <property type="match status" value="1"/>
</dbReference>
<gene>
    <name evidence="5" type="ORF">EXE58_11410</name>
</gene>
<dbReference type="AlphaFoldDB" id="A0A4P7IGX2"/>
<dbReference type="InterPro" id="IPR018511">
    <property type="entry name" value="Hemolysin-typ_Ca-bd_CS"/>
</dbReference>
<keyword evidence="4" id="KW-0732">Signal</keyword>
<dbReference type="EMBL" id="CP038436">
    <property type="protein sequence ID" value="QBX56010.1"/>
    <property type="molecule type" value="Genomic_DNA"/>
</dbReference>
<dbReference type="GO" id="GO:0005576">
    <property type="term" value="C:extracellular region"/>
    <property type="evidence" value="ECO:0007669"/>
    <property type="project" value="UniProtKB-SubCell"/>
</dbReference>
<evidence type="ECO:0000313" key="5">
    <source>
        <dbReference type="EMBL" id="QBX56010.1"/>
    </source>
</evidence>
<dbReference type="InterPro" id="IPR001343">
    <property type="entry name" value="Hemolysn_Ca-bd"/>
</dbReference>
<dbReference type="InterPro" id="IPR011049">
    <property type="entry name" value="Serralysin-like_metalloprot_C"/>
</dbReference>
<feature type="compositionally biased region" description="Low complexity" evidence="3">
    <location>
        <begin position="406"/>
        <end position="431"/>
    </location>
</feature>
<dbReference type="KEGG" id="nsn:EXE58_11410"/>
<dbReference type="GO" id="GO:0005509">
    <property type="term" value="F:calcium ion binding"/>
    <property type="evidence" value="ECO:0007669"/>
    <property type="project" value="InterPro"/>
</dbReference>
<feature type="signal peptide" evidence="4">
    <location>
        <begin position="1"/>
        <end position="39"/>
    </location>
</feature>
<dbReference type="PRINTS" id="PR00313">
    <property type="entry name" value="CABNDNGRPT"/>
</dbReference>
<name>A0A4P7IGX2_9ACTN</name>
<dbReference type="OrthoDB" id="3790547at2"/>
<dbReference type="SUPFAM" id="SSF51120">
    <property type="entry name" value="beta-Roll"/>
    <property type="match status" value="2"/>
</dbReference>
<evidence type="ECO:0000256" key="2">
    <source>
        <dbReference type="ARBA" id="ARBA00022525"/>
    </source>
</evidence>
<reference evidence="5 6" key="1">
    <citation type="submission" date="2019-03" db="EMBL/GenBank/DDBJ databases">
        <title>Three New Species of Nocardioides, Nocardioides euryhalodurans sp. nov., Nocardioides seonyuensis sp. nov. and Nocardioides eburneoflavus sp. nov. Iolated from Soil.</title>
        <authorList>
            <person name="Roh S.G."/>
            <person name="Lee C."/>
            <person name="Kim M.-K."/>
            <person name="Kim S.B."/>
        </authorList>
    </citation>
    <scope>NUCLEOTIDE SEQUENCE [LARGE SCALE GENOMIC DNA]</scope>
    <source>
        <strain evidence="5 6">MMS17-SY207-3</strain>
    </source>
</reference>
<dbReference type="Proteomes" id="UP000294853">
    <property type="component" value="Chromosome"/>
</dbReference>
<dbReference type="PROSITE" id="PS00330">
    <property type="entry name" value="HEMOLYSIN_CALCIUM"/>
    <property type="match status" value="2"/>
</dbReference>
<evidence type="ECO:0000256" key="4">
    <source>
        <dbReference type="SAM" id="SignalP"/>
    </source>
</evidence>
<evidence type="ECO:0000256" key="1">
    <source>
        <dbReference type="ARBA" id="ARBA00004613"/>
    </source>
</evidence>
<accession>A0A4P7IGX2</accession>
<feature type="chain" id="PRO_5020620125" evidence="4">
    <location>
        <begin position="40"/>
        <end position="494"/>
    </location>
</feature>
<dbReference type="Gene3D" id="2.150.10.10">
    <property type="entry name" value="Serralysin-like metalloprotease, C-terminal"/>
    <property type="match status" value="1"/>
</dbReference>
<feature type="region of interest" description="Disordered" evidence="3">
    <location>
        <begin position="399"/>
        <end position="434"/>
    </location>
</feature>
<evidence type="ECO:0000313" key="6">
    <source>
        <dbReference type="Proteomes" id="UP000294853"/>
    </source>
</evidence>
<dbReference type="Gene3D" id="2.160.20.160">
    <property type="match status" value="1"/>
</dbReference>
<dbReference type="PANTHER" id="PTHR38340:SF1">
    <property type="entry name" value="S-LAYER PROTEIN"/>
    <property type="match status" value="1"/>
</dbReference>
<organism evidence="5 6">
    <name type="scientific">Nocardioides seonyuensis</name>
    <dbReference type="NCBI Taxonomy" id="2518371"/>
    <lineage>
        <taxon>Bacteria</taxon>
        <taxon>Bacillati</taxon>
        <taxon>Actinomycetota</taxon>
        <taxon>Actinomycetes</taxon>
        <taxon>Propionibacteriales</taxon>
        <taxon>Nocardioidaceae</taxon>
        <taxon>Nocardioides</taxon>
    </lineage>
</organism>
<keyword evidence="2" id="KW-0964">Secreted</keyword>
<keyword evidence="6" id="KW-1185">Reference proteome</keyword>
<protein>
    <submittedName>
        <fullName evidence="5">Calcium-binding protein</fullName>
    </submittedName>
</protein>
<comment type="subcellular location">
    <subcellularLocation>
        <location evidence="1">Secreted</location>
    </subcellularLocation>
</comment>
<evidence type="ECO:0000256" key="3">
    <source>
        <dbReference type="SAM" id="MobiDB-lite"/>
    </source>
</evidence>
<sequence length="494" mass="50443">MQQGVEPPPRRQETDQMNLGVTLLSAAIALACGVGTAHAAPLTTAQGVATLASGATFHLEGSTLVYTASPGVNNYPFVAGDAGSLLISDPAETMVPGAGCVLTDPPYADQVLCPMPAALRLELGDGEDRDLLDQTLPSLTITVVGGSGNDALSANNDVDNVVTLDGGDGDDVLNGMRFADTLLGGAGKDALHGNGGDDALHGGDGDDHLEPDTYPDVVGNDLVDGGPGFDSVQDWASMTTDPAFAISVTVDGLANDGRPSGERDNVIAVERFDAIAPGHYGLGDTNDSIDLPNYGTSVVLGNAGADTITGNDGTETIDGGAGDDTLEGGYGHDTITGGPGRDTIFADETSQRCSYLTDCVVVPFGNDLILARDGEADVIDCGVGDDRAVVDPVDTATNCEEVDSNSAPTPGTPTPGTSAPGTSAPGTSAPGQGCVVPKRLKGLTLRKARKKLQRAHCTTTKVRKVASRKIRKGRVVSAEQKGAVVIVRVSRGRR</sequence>
<dbReference type="InterPro" id="IPR050557">
    <property type="entry name" value="RTX_toxin/Mannuronan_C5-epim"/>
</dbReference>
<proteinExistence type="predicted"/>
<dbReference type="Pfam" id="PF00353">
    <property type="entry name" value="HemolysinCabind"/>
    <property type="match status" value="3"/>
</dbReference>